<accession>G0L0A4</accession>
<protein>
    <submittedName>
        <fullName evidence="1">Uncharacterized protein</fullName>
    </submittedName>
</protein>
<dbReference type="Proteomes" id="UP000008898">
    <property type="component" value="Chromosome"/>
</dbReference>
<dbReference type="AlphaFoldDB" id="G0L0A4"/>
<sequence length="50" mass="6066">MNMLFLYSLNFQTHNMKDFTYSINISIFCYKKYDFPKICCNLLVQNRLST</sequence>
<name>G0L0A4_ZOBGA</name>
<proteinExistence type="predicted"/>
<dbReference type="EMBL" id="FP476056">
    <property type="protein sequence ID" value="CAZ94221.1"/>
    <property type="molecule type" value="Genomic_DNA"/>
</dbReference>
<dbReference type="STRING" id="63186.ZOBELLIA_148"/>
<dbReference type="KEGG" id="zga:ZOBELLIA_148"/>
<evidence type="ECO:0000313" key="2">
    <source>
        <dbReference type="Proteomes" id="UP000008898"/>
    </source>
</evidence>
<gene>
    <name evidence="1" type="ordered locus">zobellia_148</name>
</gene>
<reference evidence="1 2" key="2">
    <citation type="journal article" date="2012" name="Environ. Microbiol.">
        <title>Characterization of the first alginolytic operons in a marine bacterium: from their emergence in marine Flavobacteriia to their independent transfers to marine Proteobacteria and human gut Bacteroides.</title>
        <authorList>
            <person name="Thomas F."/>
            <person name="Barbeyron T."/>
            <person name="Tonon T."/>
            <person name="Genicot S."/>
            <person name="Czjzek M."/>
            <person name="Michel G."/>
        </authorList>
    </citation>
    <scope>NUCLEOTIDE SEQUENCE [LARGE SCALE GENOMIC DNA]</scope>
    <source>
        <strain evidence="2">DSM 12802 / CCUG 47099 / CIP 106680 / NCIMB 13871 / Dsij</strain>
    </source>
</reference>
<organism evidence="1 2">
    <name type="scientific">Zobellia galactanivorans (strain DSM 12802 / CCUG 47099 / CIP 106680 / NCIMB 13871 / Dsij)</name>
    <dbReference type="NCBI Taxonomy" id="63186"/>
    <lineage>
        <taxon>Bacteria</taxon>
        <taxon>Pseudomonadati</taxon>
        <taxon>Bacteroidota</taxon>
        <taxon>Flavobacteriia</taxon>
        <taxon>Flavobacteriales</taxon>
        <taxon>Flavobacteriaceae</taxon>
        <taxon>Zobellia</taxon>
    </lineage>
</organism>
<dbReference type="HOGENOM" id="CLU_3124439_0_0_10"/>
<evidence type="ECO:0000313" key="1">
    <source>
        <dbReference type="EMBL" id="CAZ94221.1"/>
    </source>
</evidence>
<keyword evidence="2" id="KW-1185">Reference proteome</keyword>
<reference evidence="2" key="1">
    <citation type="submission" date="2009-07" db="EMBL/GenBank/DDBJ databases">
        <title>Complete genome sequence of Zobellia galactanivorans Dsij.</title>
        <authorList>
            <consortium name="Genoscope - CEA"/>
        </authorList>
    </citation>
    <scope>NUCLEOTIDE SEQUENCE [LARGE SCALE GENOMIC DNA]</scope>
    <source>
        <strain evidence="2">DSM 12802 / CCUG 47099 / CIP 106680 / NCIMB 13871 / Dsij</strain>
    </source>
</reference>